<evidence type="ECO:0000256" key="1">
    <source>
        <dbReference type="RuleBase" id="RU365057"/>
    </source>
</evidence>
<dbReference type="GO" id="GO:0015031">
    <property type="term" value="P:protein transport"/>
    <property type="evidence" value="ECO:0007669"/>
    <property type="project" value="UniProtKB-KW"/>
</dbReference>
<comment type="caution">
    <text evidence="3">The sequence shown here is derived from an EMBL/GenBank/DDBJ whole genome shotgun (WGS) entry which is preliminary data.</text>
</comment>
<evidence type="ECO:0000259" key="2">
    <source>
        <dbReference type="Pfam" id="PF05285"/>
    </source>
</evidence>
<sequence>RDKGVIMAAKSLIGLFREINPEMLKRKDYDMKDFKPLQYGKIHTTEQIEGIELLEEYKKQQMQEGWEVASNASSNEDWNDLLTPTDFFKPNEFKMKHKVKQLINGGKRKSDAYVSIDVNFIAGPRKKAKQDYEERIESIKAGGKDEK</sequence>
<dbReference type="GO" id="GO:0042273">
    <property type="term" value="P:ribosomal large subunit biogenesis"/>
    <property type="evidence" value="ECO:0007669"/>
    <property type="project" value="UniProtKB-UniRule"/>
</dbReference>
<dbReference type="GO" id="GO:0000055">
    <property type="term" value="P:ribosomal large subunit export from nucleus"/>
    <property type="evidence" value="ECO:0007669"/>
    <property type="project" value="UniProtKB-UniRule"/>
</dbReference>
<keyword evidence="1" id="KW-0690">Ribosome biogenesis</keyword>
<dbReference type="PANTHER" id="PTHR12730">
    <property type="entry name" value="HSDA/SDA1-RELATED"/>
    <property type="match status" value="1"/>
</dbReference>
<dbReference type="OrthoDB" id="2196187at2759"/>
<keyword evidence="1" id="KW-0813">Transport</keyword>
<accession>A0A9N9JWS9</accession>
<dbReference type="InterPro" id="IPR007949">
    <property type="entry name" value="SDA1_MD"/>
</dbReference>
<dbReference type="EMBL" id="CAJVPZ010067619">
    <property type="protein sequence ID" value="CAG8797274.1"/>
    <property type="molecule type" value="Genomic_DNA"/>
</dbReference>
<comment type="subcellular location">
    <subcellularLocation>
        <location evidence="1">Nucleus</location>
        <location evidence="1">Nucleolus</location>
    </subcellularLocation>
</comment>
<feature type="non-terminal residue" evidence="3">
    <location>
        <position position="1"/>
    </location>
</feature>
<dbReference type="InterPro" id="IPR027312">
    <property type="entry name" value="Sda1"/>
</dbReference>
<comment type="function">
    <text evidence="1">Required for 60S pre-ribosomal subunits export to the cytoplasm.</text>
</comment>
<organism evidence="3 4">
    <name type="scientific">Racocetra fulgida</name>
    <dbReference type="NCBI Taxonomy" id="60492"/>
    <lineage>
        <taxon>Eukaryota</taxon>
        <taxon>Fungi</taxon>
        <taxon>Fungi incertae sedis</taxon>
        <taxon>Mucoromycota</taxon>
        <taxon>Glomeromycotina</taxon>
        <taxon>Glomeromycetes</taxon>
        <taxon>Diversisporales</taxon>
        <taxon>Gigasporaceae</taxon>
        <taxon>Racocetra</taxon>
    </lineage>
</organism>
<dbReference type="Pfam" id="PF05285">
    <property type="entry name" value="SDA1_dom"/>
    <property type="match status" value="1"/>
</dbReference>
<feature type="non-terminal residue" evidence="3">
    <location>
        <position position="147"/>
    </location>
</feature>
<comment type="similarity">
    <text evidence="1">Belongs to the SDA1 family.</text>
</comment>
<proteinExistence type="inferred from homology"/>
<reference evidence="3" key="1">
    <citation type="submission" date="2021-06" db="EMBL/GenBank/DDBJ databases">
        <authorList>
            <person name="Kallberg Y."/>
            <person name="Tangrot J."/>
            <person name="Rosling A."/>
        </authorList>
    </citation>
    <scope>NUCLEOTIDE SEQUENCE</scope>
    <source>
        <strain evidence="3">IN212</strain>
    </source>
</reference>
<keyword evidence="1" id="KW-0653">Protein transport</keyword>
<dbReference type="AlphaFoldDB" id="A0A9N9JWS9"/>
<feature type="domain" description="SDA1 middle" evidence="2">
    <location>
        <begin position="55"/>
        <end position="142"/>
    </location>
</feature>
<name>A0A9N9JWS9_9GLOM</name>
<keyword evidence="4" id="KW-1185">Reference proteome</keyword>
<evidence type="ECO:0000313" key="3">
    <source>
        <dbReference type="EMBL" id="CAG8797274.1"/>
    </source>
</evidence>
<gene>
    <name evidence="3" type="ORF">RFULGI_LOCUS17363</name>
</gene>
<dbReference type="PANTHER" id="PTHR12730:SF0">
    <property type="entry name" value="PROTEIN SDA1 HOMOLOG"/>
    <property type="match status" value="1"/>
</dbReference>
<keyword evidence="1" id="KW-0539">Nucleus</keyword>
<evidence type="ECO:0000313" key="4">
    <source>
        <dbReference type="Proteomes" id="UP000789396"/>
    </source>
</evidence>
<dbReference type="Proteomes" id="UP000789396">
    <property type="component" value="Unassembled WGS sequence"/>
</dbReference>
<dbReference type="GO" id="GO:0005730">
    <property type="term" value="C:nucleolus"/>
    <property type="evidence" value="ECO:0007669"/>
    <property type="project" value="UniProtKB-SubCell"/>
</dbReference>
<protein>
    <recommendedName>
        <fullName evidence="1">Protein SDA1</fullName>
    </recommendedName>
</protein>